<dbReference type="PANTHER" id="PTHR43292">
    <property type="entry name" value="ACYL-COA DEHYDROGENASE"/>
    <property type="match status" value="1"/>
</dbReference>
<dbReference type="OrthoDB" id="5716984at2"/>
<gene>
    <name evidence="10" type="ORF">HY29_03020</name>
</gene>
<comment type="caution">
    <text evidence="10">The sequence shown here is derived from an EMBL/GenBank/DDBJ whole genome shotgun (WGS) entry which is preliminary data.</text>
</comment>
<dbReference type="RefSeq" id="WP_034796762.1">
    <property type="nucleotide sequence ID" value="NZ_AWFF01000043.1"/>
</dbReference>
<evidence type="ECO:0000256" key="2">
    <source>
        <dbReference type="ARBA" id="ARBA00009347"/>
    </source>
</evidence>
<evidence type="ECO:0000256" key="6">
    <source>
        <dbReference type="RuleBase" id="RU362125"/>
    </source>
</evidence>
<dbReference type="PATRIC" id="fig|1280946.3.peg.2228"/>
<dbReference type="Pfam" id="PF00441">
    <property type="entry name" value="Acyl-CoA_dh_1"/>
    <property type="match status" value="1"/>
</dbReference>
<keyword evidence="4 6" id="KW-0274">FAD</keyword>
<evidence type="ECO:0000313" key="11">
    <source>
        <dbReference type="Proteomes" id="UP000027037"/>
    </source>
</evidence>
<dbReference type="STRING" id="1280946.HY29_03020"/>
<dbReference type="Pfam" id="PF02770">
    <property type="entry name" value="Acyl-CoA_dh_M"/>
    <property type="match status" value="1"/>
</dbReference>
<keyword evidence="3 6" id="KW-0285">Flavoprotein</keyword>
<dbReference type="AlphaFoldDB" id="A0A062U706"/>
<feature type="domain" description="Acyl-CoA dehydrogenase/oxidase C-terminal" evidence="7">
    <location>
        <begin position="234"/>
        <end position="381"/>
    </location>
</feature>
<dbReference type="InterPro" id="IPR036250">
    <property type="entry name" value="AcylCo_DH-like_C"/>
</dbReference>
<dbReference type="InterPro" id="IPR009075">
    <property type="entry name" value="AcylCo_DH/oxidase_C"/>
</dbReference>
<dbReference type="InterPro" id="IPR052161">
    <property type="entry name" value="Mycobact_Acyl-CoA_DH"/>
</dbReference>
<dbReference type="Proteomes" id="UP000027037">
    <property type="component" value="Unassembled WGS sequence"/>
</dbReference>
<keyword evidence="11" id="KW-1185">Reference proteome</keyword>
<comment type="similarity">
    <text evidence="2 6">Belongs to the acyl-CoA dehydrogenase family.</text>
</comment>
<dbReference type="Gene3D" id="1.10.540.10">
    <property type="entry name" value="Acyl-CoA dehydrogenase/oxidase, N-terminal domain"/>
    <property type="match status" value="1"/>
</dbReference>
<dbReference type="Gene3D" id="1.20.140.10">
    <property type="entry name" value="Butyryl-CoA Dehydrogenase, subunit A, domain 3"/>
    <property type="match status" value="1"/>
</dbReference>
<dbReference type="InterPro" id="IPR037069">
    <property type="entry name" value="AcylCoA_DH/ox_N_sf"/>
</dbReference>
<evidence type="ECO:0000313" key="10">
    <source>
        <dbReference type="EMBL" id="KCZ54057.1"/>
    </source>
</evidence>
<evidence type="ECO:0000259" key="9">
    <source>
        <dbReference type="Pfam" id="PF02771"/>
    </source>
</evidence>
<dbReference type="Pfam" id="PF02771">
    <property type="entry name" value="Acyl-CoA_dh_N"/>
    <property type="match status" value="1"/>
</dbReference>
<dbReference type="InterPro" id="IPR046373">
    <property type="entry name" value="Acyl-CoA_Oxase/DH_mid-dom_sf"/>
</dbReference>
<organism evidence="10 11">
    <name type="scientific">Hyphomonas beringensis</name>
    <dbReference type="NCBI Taxonomy" id="1280946"/>
    <lineage>
        <taxon>Bacteria</taxon>
        <taxon>Pseudomonadati</taxon>
        <taxon>Pseudomonadota</taxon>
        <taxon>Alphaproteobacteria</taxon>
        <taxon>Hyphomonadales</taxon>
        <taxon>Hyphomonadaceae</taxon>
        <taxon>Hyphomonas</taxon>
    </lineage>
</organism>
<comment type="cofactor">
    <cofactor evidence="1 6">
        <name>FAD</name>
        <dbReference type="ChEBI" id="CHEBI:57692"/>
    </cofactor>
</comment>
<dbReference type="GO" id="GO:0050660">
    <property type="term" value="F:flavin adenine dinucleotide binding"/>
    <property type="evidence" value="ECO:0007669"/>
    <property type="project" value="InterPro"/>
</dbReference>
<dbReference type="SUPFAM" id="SSF56645">
    <property type="entry name" value="Acyl-CoA dehydrogenase NM domain-like"/>
    <property type="match status" value="1"/>
</dbReference>
<sequence>MDFNDTPEEAKFREEARTFLKEHLDAKGDKPLRQRVDGNEFMRRAKEWQKTKAENGYAQITWPKEIGGRGGTPMQQVIWNQEEGKFDAPTGPFTIGLGMCIPTVIAFGSDEHKKRYVGKALKGEEIWCQLFSEPSAGSDVAGLKTRAVKDGDEWVINGQKVWTSGAHYSDYGILLTRTDPSVAKHKGLTMFIVDMKQAGVEVRPIHQASGGREFNEVYFTDVRIPDSDRLGDVGAGWKVAIVTLMNERLAVGGSPGPDWGEIMAYAQQAGTMSDQAFREKLADWYVAAQGYKLTKFRTQTALSRGQTPGPENSIGKIITANHLQDICNSAIEMQDHYGIMTDSDRMPADAIFQQSFMWAPGLRIAGGTDEILKNIIAERVLGLPQDVRVDKNVPFDQMKSG</sequence>
<keyword evidence="5 6" id="KW-0560">Oxidoreductase</keyword>
<evidence type="ECO:0000256" key="3">
    <source>
        <dbReference type="ARBA" id="ARBA00022630"/>
    </source>
</evidence>
<dbReference type="SUPFAM" id="SSF47203">
    <property type="entry name" value="Acyl-CoA dehydrogenase C-terminal domain-like"/>
    <property type="match status" value="1"/>
</dbReference>
<protein>
    <submittedName>
        <fullName evidence="10">Acyl-CoA dehydrogenase</fullName>
    </submittedName>
</protein>
<dbReference type="InterPro" id="IPR006091">
    <property type="entry name" value="Acyl-CoA_Oxase/DH_mid-dom"/>
</dbReference>
<dbReference type="InterPro" id="IPR013786">
    <property type="entry name" value="AcylCoA_DH/ox_N"/>
</dbReference>
<name>A0A062U706_9PROT</name>
<dbReference type="GO" id="GO:0005886">
    <property type="term" value="C:plasma membrane"/>
    <property type="evidence" value="ECO:0007669"/>
    <property type="project" value="TreeGrafter"/>
</dbReference>
<dbReference type="FunFam" id="2.40.110.10:FF:000011">
    <property type="entry name" value="Acyl-CoA dehydrogenase FadE34"/>
    <property type="match status" value="1"/>
</dbReference>
<feature type="domain" description="Acyl-CoA oxidase/dehydrogenase middle" evidence="8">
    <location>
        <begin position="128"/>
        <end position="222"/>
    </location>
</feature>
<reference evidence="10 11" key="1">
    <citation type="journal article" date="2014" name="Antonie Van Leeuwenhoek">
        <title>Hyphomonas beringensis sp. nov. and Hyphomonas chukchiensis sp. nov., isolated from surface seawater of the Bering Sea and Chukchi Sea.</title>
        <authorList>
            <person name="Li C."/>
            <person name="Lai Q."/>
            <person name="Li G."/>
            <person name="Dong C."/>
            <person name="Wang J."/>
            <person name="Liao Y."/>
            <person name="Shao Z."/>
        </authorList>
    </citation>
    <scope>NUCLEOTIDE SEQUENCE [LARGE SCALE GENOMIC DNA]</scope>
    <source>
        <strain evidence="10 11">25B14_1</strain>
    </source>
</reference>
<evidence type="ECO:0000259" key="8">
    <source>
        <dbReference type="Pfam" id="PF02770"/>
    </source>
</evidence>
<evidence type="ECO:0000256" key="1">
    <source>
        <dbReference type="ARBA" id="ARBA00001974"/>
    </source>
</evidence>
<evidence type="ECO:0000256" key="4">
    <source>
        <dbReference type="ARBA" id="ARBA00022827"/>
    </source>
</evidence>
<evidence type="ECO:0000256" key="5">
    <source>
        <dbReference type="ARBA" id="ARBA00023002"/>
    </source>
</evidence>
<evidence type="ECO:0000259" key="7">
    <source>
        <dbReference type="Pfam" id="PF00441"/>
    </source>
</evidence>
<dbReference type="EMBL" id="AWFF01000043">
    <property type="protein sequence ID" value="KCZ54057.1"/>
    <property type="molecule type" value="Genomic_DNA"/>
</dbReference>
<dbReference type="eggNOG" id="COG1960">
    <property type="taxonomic scope" value="Bacteria"/>
</dbReference>
<dbReference type="InterPro" id="IPR009100">
    <property type="entry name" value="AcylCoA_DH/oxidase_NM_dom_sf"/>
</dbReference>
<dbReference type="Gene3D" id="2.40.110.10">
    <property type="entry name" value="Butyryl-CoA Dehydrogenase, subunit A, domain 2"/>
    <property type="match status" value="1"/>
</dbReference>
<feature type="domain" description="Acyl-CoA dehydrogenase/oxidase N-terminal" evidence="9">
    <location>
        <begin position="6"/>
        <end position="124"/>
    </location>
</feature>
<dbReference type="PANTHER" id="PTHR43292:SF4">
    <property type="entry name" value="ACYL-COA DEHYDROGENASE FADE34"/>
    <property type="match status" value="1"/>
</dbReference>
<dbReference type="GO" id="GO:0016627">
    <property type="term" value="F:oxidoreductase activity, acting on the CH-CH group of donors"/>
    <property type="evidence" value="ECO:0007669"/>
    <property type="project" value="InterPro"/>
</dbReference>
<proteinExistence type="inferred from homology"/>
<accession>A0A062U706</accession>